<dbReference type="AlphaFoldDB" id="A0A246JUR2"/>
<protein>
    <submittedName>
        <fullName evidence="1">Uncharacterized protein</fullName>
    </submittedName>
</protein>
<keyword evidence="2" id="KW-1185">Reference proteome</keyword>
<dbReference type="EMBL" id="NISK01000002">
    <property type="protein sequence ID" value="OWQ96778.1"/>
    <property type="molecule type" value="Genomic_DNA"/>
</dbReference>
<reference evidence="1 2" key="1">
    <citation type="journal article" date="2010" name="Int. J. Syst. Evol. Microbiol.">
        <title>Sphingopyxis bauzanensis sp. nov., a psychrophilic bacterium isolated from soil.</title>
        <authorList>
            <person name="Zhang D.C."/>
            <person name="Liu H.C."/>
            <person name="Xin Y.H."/>
            <person name="Zhou Y.G."/>
            <person name="Schinner F."/>
            <person name="Margesin R."/>
        </authorList>
    </citation>
    <scope>NUCLEOTIDE SEQUENCE [LARGE SCALE GENOMIC DNA]</scope>
    <source>
        <strain evidence="1 2">DSM 22271</strain>
    </source>
</reference>
<evidence type="ECO:0000313" key="1">
    <source>
        <dbReference type="EMBL" id="OWQ96778.1"/>
    </source>
</evidence>
<name>A0A246JUR2_9SPHN</name>
<evidence type="ECO:0000313" key="2">
    <source>
        <dbReference type="Proteomes" id="UP000197361"/>
    </source>
</evidence>
<comment type="caution">
    <text evidence="1">The sequence shown here is derived from an EMBL/GenBank/DDBJ whole genome shotgun (WGS) entry which is preliminary data.</text>
</comment>
<gene>
    <name evidence="1" type="ORF">CDQ92_06540</name>
</gene>
<dbReference type="Proteomes" id="UP000197361">
    <property type="component" value="Unassembled WGS sequence"/>
</dbReference>
<accession>A0A246JUR2</accession>
<proteinExistence type="predicted"/>
<sequence length="74" mass="8307">MTYVVFNMKSIAQRLDEFFRRLLAAPACGSADEAFALLGRVLIEVEDELSGIAFDAGYPFDDGRMYPPRTDAER</sequence>
<organism evidence="1 2">
    <name type="scientific">Sphingopyxis bauzanensis</name>
    <dbReference type="NCBI Taxonomy" id="651663"/>
    <lineage>
        <taxon>Bacteria</taxon>
        <taxon>Pseudomonadati</taxon>
        <taxon>Pseudomonadota</taxon>
        <taxon>Alphaproteobacteria</taxon>
        <taxon>Sphingomonadales</taxon>
        <taxon>Sphingomonadaceae</taxon>
        <taxon>Sphingopyxis</taxon>
    </lineage>
</organism>